<dbReference type="GO" id="GO:0007059">
    <property type="term" value="P:chromosome segregation"/>
    <property type="evidence" value="ECO:0007669"/>
    <property type="project" value="UniProtKB-KW"/>
</dbReference>
<evidence type="ECO:0000256" key="10">
    <source>
        <dbReference type="ARBA" id="ARBA00023306"/>
    </source>
</evidence>
<dbReference type="STRING" id="926561.GCA_000379025_01343"/>
<dbReference type="InterPro" id="IPR002104">
    <property type="entry name" value="Integrase_catalytic"/>
</dbReference>
<dbReference type="InterPro" id="IPR010998">
    <property type="entry name" value="Integrase_recombinase_N"/>
</dbReference>
<evidence type="ECO:0000256" key="6">
    <source>
        <dbReference type="ARBA" id="ARBA00022829"/>
    </source>
</evidence>
<evidence type="ECO:0000256" key="5">
    <source>
        <dbReference type="ARBA" id="ARBA00022618"/>
    </source>
</evidence>
<dbReference type="AlphaFoldDB" id="A0A4R8H9M7"/>
<dbReference type="GO" id="GO:0006310">
    <property type="term" value="P:DNA recombination"/>
    <property type="evidence" value="ECO:0007669"/>
    <property type="project" value="UniProtKB-KW"/>
</dbReference>
<dbReference type="Gene3D" id="1.10.150.130">
    <property type="match status" value="1"/>
</dbReference>
<dbReference type="InterPro" id="IPR044068">
    <property type="entry name" value="CB"/>
</dbReference>
<accession>A0A4R8H9M7</accession>
<dbReference type="InterPro" id="IPR050090">
    <property type="entry name" value="Tyrosine_recombinase_XerCD"/>
</dbReference>
<keyword evidence="6" id="KW-0159">Chromosome partition</keyword>
<feature type="domain" description="Core-binding (CB)" evidence="13">
    <location>
        <begin position="5"/>
        <end position="97"/>
    </location>
</feature>
<reference evidence="14 15" key="1">
    <citation type="submission" date="2019-03" db="EMBL/GenBank/DDBJ databases">
        <title>Subsurface microbial communities from deep shales in Ohio and West Virginia, USA.</title>
        <authorList>
            <person name="Wrighton K."/>
        </authorList>
    </citation>
    <scope>NUCLEOTIDE SEQUENCE [LARGE SCALE GENOMIC DNA]</scope>
    <source>
        <strain evidence="14 15">MSL 6dP</strain>
    </source>
</reference>
<dbReference type="Gene3D" id="1.10.443.10">
    <property type="entry name" value="Intergrase catalytic core"/>
    <property type="match status" value="1"/>
</dbReference>
<proteinExistence type="inferred from homology"/>
<dbReference type="PROSITE" id="PS51898">
    <property type="entry name" value="TYR_RECOMBINASE"/>
    <property type="match status" value="1"/>
</dbReference>
<dbReference type="GO" id="GO:0051301">
    <property type="term" value="P:cell division"/>
    <property type="evidence" value="ECO:0007669"/>
    <property type="project" value="UniProtKB-KW"/>
</dbReference>
<dbReference type="GO" id="GO:0015074">
    <property type="term" value="P:DNA integration"/>
    <property type="evidence" value="ECO:0007669"/>
    <property type="project" value="UniProtKB-KW"/>
</dbReference>
<gene>
    <name evidence="14" type="ORF">C7959_10725</name>
</gene>
<evidence type="ECO:0000256" key="9">
    <source>
        <dbReference type="ARBA" id="ARBA00023172"/>
    </source>
</evidence>
<dbReference type="PANTHER" id="PTHR30349">
    <property type="entry name" value="PHAGE INTEGRASE-RELATED"/>
    <property type="match status" value="1"/>
</dbReference>
<evidence type="ECO:0000256" key="2">
    <source>
        <dbReference type="ARBA" id="ARBA00004496"/>
    </source>
</evidence>
<keyword evidence="15" id="KW-1185">Reference proteome</keyword>
<dbReference type="SUPFAM" id="SSF56349">
    <property type="entry name" value="DNA breaking-rejoining enzymes"/>
    <property type="match status" value="1"/>
</dbReference>
<organism evidence="14 15">
    <name type="scientific">Orenia marismortui</name>
    <dbReference type="NCBI Taxonomy" id="46469"/>
    <lineage>
        <taxon>Bacteria</taxon>
        <taxon>Bacillati</taxon>
        <taxon>Bacillota</taxon>
        <taxon>Clostridia</taxon>
        <taxon>Halanaerobiales</taxon>
        <taxon>Halobacteroidaceae</taxon>
        <taxon>Orenia</taxon>
    </lineage>
</organism>
<keyword evidence="8 11" id="KW-0238">DNA-binding</keyword>
<dbReference type="RefSeq" id="WP_134115771.1">
    <property type="nucleotide sequence ID" value="NZ_SOEG01000007.1"/>
</dbReference>
<dbReference type="InterPro" id="IPR004107">
    <property type="entry name" value="Integrase_SAM-like_N"/>
</dbReference>
<feature type="domain" description="Tyr recombinase" evidence="12">
    <location>
        <begin position="119"/>
        <end position="306"/>
    </location>
</feature>
<dbReference type="Pfam" id="PF00589">
    <property type="entry name" value="Phage_integrase"/>
    <property type="match status" value="1"/>
</dbReference>
<evidence type="ECO:0000256" key="8">
    <source>
        <dbReference type="ARBA" id="ARBA00023125"/>
    </source>
</evidence>
<evidence type="ECO:0000256" key="7">
    <source>
        <dbReference type="ARBA" id="ARBA00022908"/>
    </source>
</evidence>
<comment type="caution">
    <text evidence="14">The sequence shown here is derived from an EMBL/GenBank/DDBJ whole genome shotgun (WGS) entry which is preliminary data.</text>
</comment>
<evidence type="ECO:0000256" key="3">
    <source>
        <dbReference type="ARBA" id="ARBA00008857"/>
    </source>
</evidence>
<dbReference type="Pfam" id="PF02899">
    <property type="entry name" value="Phage_int_SAM_1"/>
    <property type="match status" value="1"/>
</dbReference>
<evidence type="ECO:0000259" key="12">
    <source>
        <dbReference type="PROSITE" id="PS51898"/>
    </source>
</evidence>
<dbReference type="EMBL" id="SOEG01000007">
    <property type="protein sequence ID" value="TDX52318.1"/>
    <property type="molecule type" value="Genomic_DNA"/>
</dbReference>
<comment type="function">
    <text evidence="1">Site-specific tyrosine recombinase, which acts by catalyzing the cutting and rejoining of the recombining DNA molecules.</text>
</comment>
<keyword evidence="4" id="KW-0963">Cytoplasm</keyword>
<comment type="similarity">
    <text evidence="3">Belongs to the 'phage' integrase family.</text>
</comment>
<evidence type="ECO:0000259" key="13">
    <source>
        <dbReference type="PROSITE" id="PS51900"/>
    </source>
</evidence>
<evidence type="ECO:0000313" key="14">
    <source>
        <dbReference type="EMBL" id="TDX52318.1"/>
    </source>
</evidence>
<dbReference type="PROSITE" id="PS51900">
    <property type="entry name" value="CB"/>
    <property type="match status" value="1"/>
</dbReference>
<evidence type="ECO:0000256" key="4">
    <source>
        <dbReference type="ARBA" id="ARBA00022490"/>
    </source>
</evidence>
<keyword evidence="9" id="KW-0233">DNA recombination</keyword>
<keyword evidence="7" id="KW-0229">DNA integration</keyword>
<evidence type="ECO:0000313" key="15">
    <source>
        <dbReference type="Proteomes" id="UP000295832"/>
    </source>
</evidence>
<sequence length="311" mass="36526">MIKNLKYKQAVKSFLKYLLAERGYSELTIKEYNQDLDLFARYLNKEFDYEIESLEIEEINQFHLSEFLSDIILINDNSAATRNRKLYSLRSFFNFLVKRNFINNNPTLSIESTKTNLRSEPIYLNADDIRNYLNAIKNYNSKNQSRDLAINKMFLYCGLRISELVNLNIDELDYEDSSIKFYGKGNKERYVPLHQEVISAIKNYLPDRNKIKTSNHDAKKALFLSNRGNRISVRTVQTMVKKYAKRAGVRNAEKVTPHKLRHTFASILYKETKDLRVLQELLGHSNLSTTQIYTHTDKEQRKNAVDQLPEL</sequence>
<dbReference type="InterPro" id="IPR011010">
    <property type="entry name" value="DNA_brk_join_enz"/>
</dbReference>
<evidence type="ECO:0000256" key="1">
    <source>
        <dbReference type="ARBA" id="ARBA00003283"/>
    </source>
</evidence>
<dbReference type="GO" id="GO:0003677">
    <property type="term" value="F:DNA binding"/>
    <property type="evidence" value="ECO:0007669"/>
    <property type="project" value="UniProtKB-UniRule"/>
</dbReference>
<name>A0A4R8H9M7_9FIRM</name>
<dbReference type="GO" id="GO:0005737">
    <property type="term" value="C:cytoplasm"/>
    <property type="evidence" value="ECO:0007669"/>
    <property type="project" value="UniProtKB-SubCell"/>
</dbReference>
<dbReference type="InterPro" id="IPR013762">
    <property type="entry name" value="Integrase-like_cat_sf"/>
</dbReference>
<protein>
    <submittedName>
        <fullName evidence="14">Integrase/recombinase XerC</fullName>
    </submittedName>
</protein>
<keyword evidence="5" id="KW-0132">Cell division</keyword>
<comment type="subcellular location">
    <subcellularLocation>
        <location evidence="2">Cytoplasm</location>
    </subcellularLocation>
</comment>
<evidence type="ECO:0000256" key="11">
    <source>
        <dbReference type="PROSITE-ProRule" id="PRU01248"/>
    </source>
</evidence>
<keyword evidence="10" id="KW-0131">Cell cycle</keyword>
<dbReference type="PANTHER" id="PTHR30349:SF77">
    <property type="entry name" value="TYROSINE RECOMBINASE XERC"/>
    <property type="match status" value="1"/>
</dbReference>
<dbReference type="Proteomes" id="UP000295832">
    <property type="component" value="Unassembled WGS sequence"/>
</dbReference>